<feature type="domain" description="EGF-like" evidence="12">
    <location>
        <begin position="209"/>
        <end position="249"/>
    </location>
</feature>
<dbReference type="PROSITE" id="PS01186">
    <property type="entry name" value="EGF_2"/>
    <property type="match status" value="1"/>
</dbReference>
<dbReference type="STRING" id="400727.A0A2T7PUX4"/>
<dbReference type="InterPro" id="IPR035914">
    <property type="entry name" value="Sperma_CUB_dom_sf"/>
</dbReference>
<keyword evidence="2" id="KW-0964">Secreted</keyword>
<evidence type="ECO:0000256" key="8">
    <source>
        <dbReference type="PROSITE-ProRule" id="PRU00059"/>
    </source>
</evidence>
<evidence type="ECO:0000259" key="11">
    <source>
        <dbReference type="PROSITE" id="PS01180"/>
    </source>
</evidence>
<feature type="domain" description="CUB" evidence="11">
    <location>
        <begin position="9"/>
        <end position="128"/>
    </location>
</feature>
<organism evidence="13 14">
    <name type="scientific">Pomacea canaliculata</name>
    <name type="common">Golden apple snail</name>
    <dbReference type="NCBI Taxonomy" id="400727"/>
    <lineage>
        <taxon>Eukaryota</taxon>
        <taxon>Metazoa</taxon>
        <taxon>Spiralia</taxon>
        <taxon>Lophotrochozoa</taxon>
        <taxon>Mollusca</taxon>
        <taxon>Gastropoda</taxon>
        <taxon>Caenogastropoda</taxon>
        <taxon>Architaenioglossa</taxon>
        <taxon>Ampullarioidea</taxon>
        <taxon>Ampullariidae</taxon>
        <taxon>Pomacea</taxon>
    </lineage>
</organism>
<dbReference type="SMART" id="SM00179">
    <property type="entry name" value="EGF_CA"/>
    <property type="match status" value="3"/>
</dbReference>
<dbReference type="FunFam" id="2.60.120.290:FF:000005">
    <property type="entry name" value="Procollagen C-endopeptidase enhancer 1"/>
    <property type="match status" value="1"/>
</dbReference>
<dbReference type="InterPro" id="IPR000742">
    <property type="entry name" value="EGF"/>
</dbReference>
<dbReference type="SUPFAM" id="SSF57184">
    <property type="entry name" value="Growth factor receptor domain"/>
    <property type="match status" value="1"/>
</dbReference>
<protein>
    <recommendedName>
        <fullName evidence="15">CUB domain-containing protein</fullName>
    </recommendedName>
</protein>
<evidence type="ECO:0008006" key="15">
    <source>
        <dbReference type="Google" id="ProtNLM"/>
    </source>
</evidence>
<dbReference type="InterPro" id="IPR052080">
    <property type="entry name" value="vWF_C/EGF_Fibrillin"/>
</dbReference>
<evidence type="ECO:0000256" key="6">
    <source>
        <dbReference type="ARBA" id="ARBA00023157"/>
    </source>
</evidence>
<comment type="subcellular location">
    <subcellularLocation>
        <location evidence="1">Secreted</location>
    </subcellularLocation>
</comment>
<dbReference type="InterPro" id="IPR018097">
    <property type="entry name" value="EGF_Ca-bd_CS"/>
</dbReference>
<proteinExistence type="predicted"/>
<feature type="disulfide bond" evidence="8">
    <location>
        <begin position="9"/>
        <end position="36"/>
    </location>
</feature>
<keyword evidence="5" id="KW-0677">Repeat</keyword>
<keyword evidence="3 9" id="KW-0245">EGF-like domain</keyword>
<evidence type="ECO:0000256" key="9">
    <source>
        <dbReference type="PROSITE-ProRule" id="PRU00076"/>
    </source>
</evidence>
<dbReference type="InterPro" id="IPR009030">
    <property type="entry name" value="Growth_fac_rcpt_cys_sf"/>
</dbReference>
<dbReference type="Gene3D" id="2.10.25.10">
    <property type="entry name" value="Laminin"/>
    <property type="match status" value="3"/>
</dbReference>
<evidence type="ECO:0000256" key="7">
    <source>
        <dbReference type="ARBA" id="ARBA00023180"/>
    </source>
</evidence>
<name>A0A2T7PUX4_POMCA</name>
<keyword evidence="6 8" id="KW-1015">Disulfide bond</keyword>
<dbReference type="PROSITE" id="PS01187">
    <property type="entry name" value="EGF_CA"/>
    <property type="match status" value="1"/>
</dbReference>
<dbReference type="EMBL" id="PZQS01000002">
    <property type="protein sequence ID" value="PVD37225.1"/>
    <property type="molecule type" value="Genomic_DNA"/>
</dbReference>
<keyword evidence="10" id="KW-0472">Membrane</keyword>
<dbReference type="InterPro" id="IPR001881">
    <property type="entry name" value="EGF-like_Ca-bd_dom"/>
</dbReference>
<dbReference type="PANTHER" id="PTHR47333">
    <property type="entry name" value="VON WILLEBRAND FACTOR C AND EGF DOMAIN-CONTAINING PROTEIN"/>
    <property type="match status" value="1"/>
</dbReference>
<dbReference type="OrthoDB" id="6286622at2759"/>
<dbReference type="PROSITE" id="PS00010">
    <property type="entry name" value="ASX_HYDROXYL"/>
    <property type="match status" value="2"/>
</dbReference>
<keyword evidence="7" id="KW-0325">Glycoprotein</keyword>
<reference evidence="13 14" key="1">
    <citation type="submission" date="2018-04" db="EMBL/GenBank/DDBJ databases">
        <title>The genome of golden apple snail Pomacea canaliculata provides insight into stress tolerance and invasive adaptation.</title>
        <authorList>
            <person name="Liu C."/>
            <person name="Liu B."/>
            <person name="Ren Y."/>
            <person name="Zhang Y."/>
            <person name="Wang H."/>
            <person name="Li S."/>
            <person name="Jiang F."/>
            <person name="Yin L."/>
            <person name="Zhang G."/>
            <person name="Qian W."/>
            <person name="Fan W."/>
        </authorList>
    </citation>
    <scope>NUCLEOTIDE SEQUENCE [LARGE SCALE GENOMIC DNA]</scope>
    <source>
        <strain evidence="13">SZHN2017</strain>
        <tissue evidence="13">Muscle</tissue>
    </source>
</reference>
<evidence type="ECO:0000256" key="3">
    <source>
        <dbReference type="ARBA" id="ARBA00022536"/>
    </source>
</evidence>
<sequence length="409" mass="45184">MIRTTAQGCGGNLSGAYGEFWSENYPNEYPKLKRNCTWHLTALPGTIIQLEFLDFDLEPVGLYSGYNYTACMFDYVIVEDPLSGTAWRDLCGNTLPPVMRGSGNILTVLFGSDTDDSYRGFKAQFQSNPCPDAINDCDHICIENQGSRSCLCYKGYILNSNDAKTCDDIDECAIRRHKCGQTCLNQPGSYTCDCDPGYRLMADGFACEDIDECTELADPCDQRCYNLPGSYACACDPQFTLTADESACEPVSKNAVIDNTTTAATNSNNTGYDKNLVLGLAIALAVSLLVLLLLLLHLCTKCCAKTAKTSKKKIPPKRRGSRVDVVPSQQHVNYVRQPRHWPGTAPDFMTSSAAPFSHMKRFTELPALSVHPNSTVFYVDRTSVASTKRRKRASIVELALHPTHTRDFN</sequence>
<dbReference type="SUPFAM" id="SSF49854">
    <property type="entry name" value="Spermadhesin, CUB domain"/>
    <property type="match status" value="1"/>
</dbReference>
<evidence type="ECO:0000259" key="12">
    <source>
        <dbReference type="PROSITE" id="PS50026"/>
    </source>
</evidence>
<gene>
    <name evidence="13" type="ORF">C0Q70_04220</name>
</gene>
<dbReference type="Pfam" id="PF07645">
    <property type="entry name" value="EGF_CA"/>
    <property type="match status" value="2"/>
</dbReference>
<keyword evidence="14" id="KW-1185">Reference proteome</keyword>
<evidence type="ECO:0000256" key="10">
    <source>
        <dbReference type="SAM" id="Phobius"/>
    </source>
</evidence>
<evidence type="ECO:0000256" key="1">
    <source>
        <dbReference type="ARBA" id="ARBA00004613"/>
    </source>
</evidence>
<dbReference type="FunFam" id="2.10.25.10:FF:000426">
    <property type="entry name" value="Vitamin K-dependent protein S"/>
    <property type="match status" value="1"/>
</dbReference>
<dbReference type="InterPro" id="IPR000859">
    <property type="entry name" value="CUB_dom"/>
</dbReference>
<dbReference type="GO" id="GO:0005509">
    <property type="term" value="F:calcium ion binding"/>
    <property type="evidence" value="ECO:0007669"/>
    <property type="project" value="InterPro"/>
</dbReference>
<dbReference type="CDD" id="cd00054">
    <property type="entry name" value="EGF_CA"/>
    <property type="match status" value="1"/>
</dbReference>
<dbReference type="AlphaFoldDB" id="A0A2T7PUX4"/>
<dbReference type="CDD" id="cd00041">
    <property type="entry name" value="CUB"/>
    <property type="match status" value="1"/>
</dbReference>
<dbReference type="InterPro" id="IPR049883">
    <property type="entry name" value="NOTCH1_EGF-like"/>
</dbReference>
<dbReference type="InterPro" id="IPR000152">
    <property type="entry name" value="EGF-type_Asp/Asn_hydroxyl_site"/>
</dbReference>
<dbReference type="GO" id="GO:0005576">
    <property type="term" value="C:extracellular region"/>
    <property type="evidence" value="ECO:0007669"/>
    <property type="project" value="UniProtKB-SubCell"/>
</dbReference>
<feature type="domain" description="EGF-like" evidence="12">
    <location>
        <begin position="168"/>
        <end position="208"/>
    </location>
</feature>
<evidence type="ECO:0000313" key="13">
    <source>
        <dbReference type="EMBL" id="PVD37225.1"/>
    </source>
</evidence>
<evidence type="ECO:0000256" key="2">
    <source>
        <dbReference type="ARBA" id="ARBA00022525"/>
    </source>
</evidence>
<feature type="transmembrane region" description="Helical" evidence="10">
    <location>
        <begin position="276"/>
        <end position="298"/>
    </location>
</feature>
<dbReference type="Gene3D" id="2.60.120.290">
    <property type="entry name" value="Spermadhesin, CUB domain"/>
    <property type="match status" value="1"/>
</dbReference>
<comment type="caution">
    <text evidence="9">Lacks conserved residue(s) required for the propagation of feature annotation.</text>
</comment>
<evidence type="ECO:0000256" key="4">
    <source>
        <dbReference type="ARBA" id="ARBA00022729"/>
    </source>
</evidence>
<dbReference type="SMART" id="SM00042">
    <property type="entry name" value="CUB"/>
    <property type="match status" value="1"/>
</dbReference>
<dbReference type="PROSITE" id="PS50026">
    <property type="entry name" value="EGF_3"/>
    <property type="match status" value="2"/>
</dbReference>
<dbReference type="Pfam" id="PF00431">
    <property type="entry name" value="CUB"/>
    <property type="match status" value="1"/>
</dbReference>
<evidence type="ECO:0000313" key="14">
    <source>
        <dbReference type="Proteomes" id="UP000245119"/>
    </source>
</evidence>
<dbReference type="PROSITE" id="PS01180">
    <property type="entry name" value="CUB"/>
    <property type="match status" value="1"/>
</dbReference>
<keyword evidence="10" id="KW-1133">Transmembrane helix</keyword>
<keyword evidence="10" id="KW-0812">Transmembrane</keyword>
<dbReference type="PANTHER" id="PTHR47333:SF4">
    <property type="entry name" value="EGF-LIKE DOMAIN-CONTAINING PROTEIN"/>
    <property type="match status" value="1"/>
</dbReference>
<dbReference type="Proteomes" id="UP000245119">
    <property type="component" value="Linkage Group LG2"/>
</dbReference>
<evidence type="ECO:0000256" key="5">
    <source>
        <dbReference type="ARBA" id="ARBA00022737"/>
    </source>
</evidence>
<accession>A0A2T7PUX4</accession>
<dbReference type="SMART" id="SM00181">
    <property type="entry name" value="EGF"/>
    <property type="match status" value="3"/>
</dbReference>
<comment type="caution">
    <text evidence="13">The sequence shown here is derived from an EMBL/GenBank/DDBJ whole genome shotgun (WGS) entry which is preliminary data.</text>
</comment>
<keyword evidence="4" id="KW-0732">Signal</keyword>